<feature type="compositionally biased region" description="Basic residues" evidence="1">
    <location>
        <begin position="722"/>
        <end position="736"/>
    </location>
</feature>
<feature type="region of interest" description="Disordered" evidence="1">
    <location>
        <begin position="1"/>
        <end position="119"/>
    </location>
</feature>
<dbReference type="AlphaFoldDB" id="A0A9N8DAJ8"/>
<feature type="compositionally biased region" description="Basic and acidic residues" evidence="1">
    <location>
        <begin position="556"/>
        <end position="565"/>
    </location>
</feature>
<feature type="compositionally biased region" description="Gly residues" evidence="1">
    <location>
        <begin position="820"/>
        <end position="830"/>
    </location>
</feature>
<feature type="compositionally biased region" description="Low complexity" evidence="1">
    <location>
        <begin position="70"/>
        <end position="85"/>
    </location>
</feature>
<dbReference type="OrthoDB" id="49595at2759"/>
<feature type="compositionally biased region" description="Basic residues" evidence="1">
    <location>
        <begin position="529"/>
        <end position="540"/>
    </location>
</feature>
<feature type="compositionally biased region" description="Polar residues" evidence="1">
    <location>
        <begin position="685"/>
        <end position="716"/>
    </location>
</feature>
<feature type="compositionally biased region" description="Pro residues" evidence="1">
    <location>
        <begin position="26"/>
        <end position="43"/>
    </location>
</feature>
<evidence type="ECO:0000313" key="2">
    <source>
        <dbReference type="EMBL" id="CAB9498306.1"/>
    </source>
</evidence>
<sequence length="853" mass="94479">MADPSSYNCFDASFSYSQYHSGNPQPLGPPPSSHNPQLPPPNNNPSDPSIIQKPRKAPKRRKRHPPPGPAGAWFQSNNNSNNNKTNKPHQAQTIEEEDDAAPLQHRPSNEEEEESSKSRAVAVATYPAWTAMQCDCQWMVPDVTTSMVMATRYHCQRPHMDSDYVLLPQILCDAALWKLPEGKKLIVLVQSVACHHDDIWTVELQDDTGASIRAWIAPGFAQSEKRHGADHLVVSAQQRYIRPGYVWCIQDASLMLQDGLLPGEEEHNNNNRMLLIRQEHVTKVWTPQCLRNTIDQDTYKAWIERRKARHGTHKLLALENRKLNEVPDNHNDLHNKNQYANNNNDSNNHHGMSQDDEMEELHDDEEDEEDDHFDRFYNGDHRYQRLADDDDEMGELGGPRITSLHPHSLSFRQPSRPFMLSQQQQQQPLKSTNTTYNEPQPSGPLPSNNSDKMLQDDDDPNAILWKSIMDGPTQSQSLQVSQRVENDLAVTSTMSTAATPATRQQSTQPLGGNLVTDPRNPQRQPNTSRKSKSNKNRSRRVTMSQPLVLQPSMSQDTREFNDASGKENNNAQEPLLQLAQPGLSQFAAFGVQPTPSQQHPAYHEKTWDDGSNAGSMASGQKCYGELSQFAATPVTANQSEDGLSQFAATNAPKTFRQPQQSGPSQVAADRNAPVSNKAGKKNPGTDLSQFTAKRASQSQASNTDQDVANECLSSQGGVLPQKRQKKKSKTSKKKSPRYYDKSPPKPSAAKLWTTTSVLQDATGLLDLSSSDEEGDKPQKQSSLGSQPSATTKPLPASCQLKAVANKAKPNNEMSRTELATGGGVGVGPGMGSSLFQELSKPGIDWIGLSDEED</sequence>
<feature type="region of interest" description="Disordered" evidence="1">
    <location>
        <begin position="495"/>
        <end position="568"/>
    </location>
</feature>
<dbReference type="EMBL" id="CAICTM010000035">
    <property type="protein sequence ID" value="CAB9498306.1"/>
    <property type="molecule type" value="Genomic_DNA"/>
</dbReference>
<reference evidence="2" key="1">
    <citation type="submission" date="2020-06" db="EMBL/GenBank/DDBJ databases">
        <authorList>
            <consortium name="Plant Systems Biology data submission"/>
        </authorList>
    </citation>
    <scope>NUCLEOTIDE SEQUENCE</scope>
    <source>
        <strain evidence="2">D6</strain>
    </source>
</reference>
<organism evidence="2 3">
    <name type="scientific">Seminavis robusta</name>
    <dbReference type="NCBI Taxonomy" id="568900"/>
    <lineage>
        <taxon>Eukaryota</taxon>
        <taxon>Sar</taxon>
        <taxon>Stramenopiles</taxon>
        <taxon>Ochrophyta</taxon>
        <taxon>Bacillariophyta</taxon>
        <taxon>Bacillariophyceae</taxon>
        <taxon>Bacillariophycidae</taxon>
        <taxon>Naviculales</taxon>
        <taxon>Naviculaceae</taxon>
        <taxon>Seminavis</taxon>
    </lineage>
</organism>
<dbReference type="Proteomes" id="UP001153069">
    <property type="component" value="Unassembled WGS sequence"/>
</dbReference>
<feature type="compositionally biased region" description="Acidic residues" evidence="1">
    <location>
        <begin position="354"/>
        <end position="371"/>
    </location>
</feature>
<feature type="compositionally biased region" description="Basic and acidic residues" evidence="1">
    <location>
        <begin position="326"/>
        <end position="335"/>
    </location>
</feature>
<feature type="compositionally biased region" description="Polar residues" evidence="1">
    <location>
        <begin position="779"/>
        <end position="791"/>
    </location>
</feature>
<comment type="caution">
    <text evidence="2">The sequence shown here is derived from an EMBL/GenBank/DDBJ whole genome shotgun (WGS) entry which is preliminary data.</text>
</comment>
<feature type="compositionally biased region" description="Polar residues" evidence="1">
    <location>
        <begin position="653"/>
        <end position="664"/>
    </location>
</feature>
<feature type="region of interest" description="Disordered" evidence="1">
    <location>
        <begin position="390"/>
        <end position="458"/>
    </location>
</feature>
<feature type="compositionally biased region" description="Basic residues" evidence="1">
    <location>
        <begin position="53"/>
        <end position="65"/>
    </location>
</feature>
<feature type="compositionally biased region" description="Low complexity" evidence="1">
    <location>
        <begin position="336"/>
        <end position="346"/>
    </location>
</feature>
<feature type="compositionally biased region" description="Polar residues" evidence="1">
    <location>
        <begin position="1"/>
        <end position="24"/>
    </location>
</feature>
<feature type="compositionally biased region" description="Polar residues" evidence="1">
    <location>
        <begin position="541"/>
        <end position="555"/>
    </location>
</feature>
<feature type="region of interest" description="Disordered" evidence="1">
    <location>
        <begin position="653"/>
        <end position="836"/>
    </location>
</feature>
<accession>A0A9N8DAJ8</accession>
<gene>
    <name evidence="2" type="ORF">SEMRO_35_G022390.1</name>
</gene>
<name>A0A9N8DAJ8_9STRA</name>
<evidence type="ECO:0000313" key="3">
    <source>
        <dbReference type="Proteomes" id="UP001153069"/>
    </source>
</evidence>
<keyword evidence="3" id="KW-1185">Reference proteome</keyword>
<evidence type="ECO:0000256" key="1">
    <source>
        <dbReference type="SAM" id="MobiDB-lite"/>
    </source>
</evidence>
<feature type="compositionally biased region" description="Polar residues" evidence="1">
    <location>
        <begin position="428"/>
        <end position="452"/>
    </location>
</feature>
<proteinExistence type="predicted"/>
<protein>
    <submittedName>
        <fullName evidence="2">Uncharacterized protein</fullName>
    </submittedName>
</protein>
<feature type="region of interest" description="Disordered" evidence="1">
    <location>
        <begin position="326"/>
        <end position="378"/>
    </location>
</feature>